<feature type="transmembrane region" description="Helical" evidence="5">
    <location>
        <begin position="206"/>
        <end position="222"/>
    </location>
</feature>
<keyword evidence="7" id="KW-1185">Reference proteome</keyword>
<evidence type="ECO:0000256" key="3">
    <source>
        <dbReference type="ARBA" id="ARBA00022989"/>
    </source>
</evidence>
<dbReference type="Proteomes" id="UP000184612">
    <property type="component" value="Unassembled WGS sequence"/>
</dbReference>
<dbReference type="Pfam" id="PF07690">
    <property type="entry name" value="MFS_1"/>
    <property type="match status" value="1"/>
</dbReference>
<dbReference type="PANTHER" id="PTHR23514">
    <property type="entry name" value="BYPASS OF STOP CODON PROTEIN 6"/>
    <property type="match status" value="1"/>
</dbReference>
<dbReference type="InterPro" id="IPR036259">
    <property type="entry name" value="MFS_trans_sf"/>
</dbReference>
<dbReference type="EMBL" id="FRFD01000011">
    <property type="protein sequence ID" value="SHO52504.1"/>
    <property type="molecule type" value="Genomic_DNA"/>
</dbReference>
<keyword evidence="2 5" id="KW-0812">Transmembrane</keyword>
<feature type="transmembrane region" description="Helical" evidence="5">
    <location>
        <begin position="297"/>
        <end position="319"/>
    </location>
</feature>
<feature type="transmembrane region" description="Helical" evidence="5">
    <location>
        <begin position="326"/>
        <end position="348"/>
    </location>
</feature>
<dbReference type="CDD" id="cd17393">
    <property type="entry name" value="MFS_MosC_like"/>
    <property type="match status" value="1"/>
</dbReference>
<gene>
    <name evidence="6" type="ORF">SAMN02745217_03681</name>
</gene>
<feature type="transmembrane region" description="Helical" evidence="5">
    <location>
        <begin position="100"/>
        <end position="119"/>
    </location>
</feature>
<sequence>MFGFHSQWFKSKVSIGALFFFLGFQYATWGARLPAIKEHLGLDAAQVGMLLLACGLGAALSFPLVAMMMNRLGSCRVIYLSVIVLGVFLPMLAWVPNYPIAIFAMFCDGVACALLNAAMNAQGAALEVKSQQNTMSKLHATFSFGALFAAMFSSGVMYFTANLSAHFIGALVVLLLLMFFTRGGLLGEDMKASKGESTRFRLPSRFTLCIGFALFFGTITEGSMNDWSALYLVENAGASAKIAPMGIAVVSIMMVLARLFADGWRIRWGDGRVVMWGGVLASFGLAFALLLGGVVPALTGFACVGLGMAAVTPCIYVAAAKKGPDTLTLVASMGETGLLAGPPVIGLISNASSLVWGMGFVALSAGLVSLFATRIRWSSSKDSEPKI</sequence>
<evidence type="ECO:0000256" key="4">
    <source>
        <dbReference type="ARBA" id="ARBA00023136"/>
    </source>
</evidence>
<name>A0A1M7YIN4_9FIRM</name>
<dbReference type="GO" id="GO:0022857">
    <property type="term" value="F:transmembrane transporter activity"/>
    <property type="evidence" value="ECO:0007669"/>
    <property type="project" value="InterPro"/>
</dbReference>
<dbReference type="Gene3D" id="1.20.1250.20">
    <property type="entry name" value="MFS general substrate transporter like domains"/>
    <property type="match status" value="2"/>
</dbReference>
<keyword evidence="4 5" id="KW-0472">Membrane</keyword>
<evidence type="ECO:0000256" key="2">
    <source>
        <dbReference type="ARBA" id="ARBA00022692"/>
    </source>
</evidence>
<feature type="transmembrane region" description="Helical" evidence="5">
    <location>
        <begin position="242"/>
        <end position="261"/>
    </location>
</feature>
<accession>A0A1M7YIN4</accession>
<organism evidence="6 7">
    <name type="scientific">Anaerocolumna xylanovorans DSM 12503</name>
    <dbReference type="NCBI Taxonomy" id="1121345"/>
    <lineage>
        <taxon>Bacteria</taxon>
        <taxon>Bacillati</taxon>
        <taxon>Bacillota</taxon>
        <taxon>Clostridia</taxon>
        <taxon>Lachnospirales</taxon>
        <taxon>Lachnospiraceae</taxon>
        <taxon>Anaerocolumna</taxon>
    </lineage>
</organism>
<reference evidence="6 7" key="1">
    <citation type="submission" date="2016-12" db="EMBL/GenBank/DDBJ databases">
        <authorList>
            <person name="Song W.-J."/>
            <person name="Kurnit D.M."/>
        </authorList>
    </citation>
    <scope>NUCLEOTIDE SEQUENCE [LARGE SCALE GENOMIC DNA]</scope>
    <source>
        <strain evidence="6 7">DSM 12503</strain>
    </source>
</reference>
<feature type="transmembrane region" description="Helical" evidence="5">
    <location>
        <begin position="46"/>
        <end position="65"/>
    </location>
</feature>
<dbReference type="PANTHER" id="PTHR23514:SF13">
    <property type="entry name" value="INNER MEMBRANE PROTEIN YBJJ"/>
    <property type="match status" value="1"/>
</dbReference>
<dbReference type="InterPro" id="IPR051788">
    <property type="entry name" value="MFS_Transporter"/>
</dbReference>
<dbReference type="SUPFAM" id="SSF103473">
    <property type="entry name" value="MFS general substrate transporter"/>
    <property type="match status" value="1"/>
</dbReference>
<dbReference type="STRING" id="1121345.SAMN02745217_03681"/>
<comment type="subcellular location">
    <subcellularLocation>
        <location evidence="1">Cell membrane</location>
        <topology evidence="1">Multi-pass membrane protein</topology>
    </subcellularLocation>
</comment>
<evidence type="ECO:0000256" key="1">
    <source>
        <dbReference type="ARBA" id="ARBA00004651"/>
    </source>
</evidence>
<dbReference type="OrthoDB" id="9809599at2"/>
<evidence type="ECO:0000313" key="6">
    <source>
        <dbReference type="EMBL" id="SHO52504.1"/>
    </source>
</evidence>
<proteinExistence type="predicted"/>
<dbReference type="GO" id="GO:0005886">
    <property type="term" value="C:plasma membrane"/>
    <property type="evidence" value="ECO:0007669"/>
    <property type="project" value="UniProtKB-SubCell"/>
</dbReference>
<dbReference type="InterPro" id="IPR011701">
    <property type="entry name" value="MFS"/>
</dbReference>
<evidence type="ECO:0000256" key="5">
    <source>
        <dbReference type="SAM" id="Phobius"/>
    </source>
</evidence>
<feature type="transmembrane region" description="Helical" evidence="5">
    <location>
        <begin position="273"/>
        <end position="291"/>
    </location>
</feature>
<protein>
    <submittedName>
        <fullName evidence="6">Fucose permease</fullName>
    </submittedName>
</protein>
<dbReference type="RefSeq" id="WP_073590326.1">
    <property type="nucleotide sequence ID" value="NZ_FRFD01000011.1"/>
</dbReference>
<feature type="transmembrane region" description="Helical" evidence="5">
    <location>
        <begin position="165"/>
        <end position="185"/>
    </location>
</feature>
<keyword evidence="3 5" id="KW-1133">Transmembrane helix</keyword>
<feature type="transmembrane region" description="Helical" evidence="5">
    <location>
        <begin position="354"/>
        <end position="373"/>
    </location>
</feature>
<feature type="transmembrane region" description="Helical" evidence="5">
    <location>
        <begin position="77"/>
        <end position="94"/>
    </location>
</feature>
<dbReference type="AlphaFoldDB" id="A0A1M7YIN4"/>
<evidence type="ECO:0000313" key="7">
    <source>
        <dbReference type="Proteomes" id="UP000184612"/>
    </source>
</evidence>
<feature type="transmembrane region" description="Helical" evidence="5">
    <location>
        <begin position="140"/>
        <end position="159"/>
    </location>
</feature>